<keyword evidence="3" id="KW-1185">Reference proteome</keyword>
<dbReference type="Proteomes" id="UP001500454">
    <property type="component" value="Unassembled WGS sequence"/>
</dbReference>
<dbReference type="InterPro" id="IPR026444">
    <property type="entry name" value="Secre_tail"/>
</dbReference>
<evidence type="ECO:0000313" key="3">
    <source>
        <dbReference type="Proteomes" id="UP001500454"/>
    </source>
</evidence>
<dbReference type="EMBL" id="BAABHA010000006">
    <property type="protein sequence ID" value="GAA4382441.1"/>
    <property type="molecule type" value="Genomic_DNA"/>
</dbReference>
<organism evidence="2 3">
    <name type="scientific">Hymenobacter koreensis</name>
    <dbReference type="NCBI Taxonomy" id="1084523"/>
    <lineage>
        <taxon>Bacteria</taxon>
        <taxon>Pseudomonadati</taxon>
        <taxon>Bacteroidota</taxon>
        <taxon>Cytophagia</taxon>
        <taxon>Cytophagales</taxon>
        <taxon>Hymenobacteraceae</taxon>
        <taxon>Hymenobacter</taxon>
    </lineage>
</organism>
<name>A0ABP8J0E0_9BACT</name>
<reference evidence="3" key="1">
    <citation type="journal article" date="2019" name="Int. J. Syst. Evol. Microbiol.">
        <title>The Global Catalogue of Microorganisms (GCM) 10K type strain sequencing project: providing services to taxonomists for standard genome sequencing and annotation.</title>
        <authorList>
            <consortium name="The Broad Institute Genomics Platform"/>
            <consortium name="The Broad Institute Genome Sequencing Center for Infectious Disease"/>
            <person name="Wu L."/>
            <person name="Ma J."/>
        </authorList>
    </citation>
    <scope>NUCLEOTIDE SEQUENCE [LARGE SCALE GENOMIC DNA]</scope>
    <source>
        <strain evidence="3">JCM 17924</strain>
    </source>
</reference>
<dbReference type="InterPro" id="IPR028994">
    <property type="entry name" value="Integrin_alpha_N"/>
</dbReference>
<sequence length="459" mass="47859">MPPLSFQPIQTLQLPAGSMPSDVAIGDFDHDGRPDLAVAERGLNRVGLYRSGPTAGSFLSAPMATVATGTAPVSLVAVPLDRQTTANESDDLVVLSADQAHLQTFVNAHTPGQAAFAAGRFSYLSATGLFTRPRLHAAYIDTDPHIDVATIKDSFQNAGLSTVTPFATRTHVSIGTVTTTVGLPTDMALADISGQGRLDALLVQPLQGNVLVMFNPGQTPLYSTGRSISIPALGPSPTCVAAGDVDGDGRADVAIGNAASEVVLQLITYTLQGGFLFSTPLRVATGAAPRQVLLQDLTGDGRPELVVLTAAGQLRVYRHNGGAYPACFEAPQLLPTGLDPTSLRLADVDGDNRPDLLVACAGDHTVRVYGNTTQPLAAKSAHLAALTLYPNPATDRLRVQVPAGTEPLTATFTDALGRVLGTQTVPPSGELHAGQLPRGLCFVRLHNGLGSITRRVVLR</sequence>
<proteinExistence type="predicted"/>
<dbReference type="SUPFAM" id="SSF69318">
    <property type="entry name" value="Integrin alpha N-terminal domain"/>
    <property type="match status" value="1"/>
</dbReference>
<protein>
    <recommendedName>
        <fullName evidence="4">T9SS type A sorting domain-containing protein</fullName>
    </recommendedName>
</protein>
<dbReference type="PANTHER" id="PTHR46580">
    <property type="entry name" value="SENSOR KINASE-RELATED"/>
    <property type="match status" value="1"/>
</dbReference>
<comment type="caution">
    <text evidence="2">The sequence shown here is derived from an EMBL/GenBank/DDBJ whole genome shotgun (WGS) entry which is preliminary data.</text>
</comment>
<dbReference type="Pfam" id="PF01839">
    <property type="entry name" value="FG-GAP"/>
    <property type="match status" value="1"/>
</dbReference>
<dbReference type="Pfam" id="PF13517">
    <property type="entry name" value="FG-GAP_3"/>
    <property type="match status" value="2"/>
</dbReference>
<evidence type="ECO:0008006" key="4">
    <source>
        <dbReference type="Google" id="ProtNLM"/>
    </source>
</evidence>
<dbReference type="NCBIfam" id="TIGR04183">
    <property type="entry name" value="Por_Secre_tail"/>
    <property type="match status" value="1"/>
</dbReference>
<dbReference type="InterPro" id="IPR013517">
    <property type="entry name" value="FG-GAP"/>
</dbReference>
<accession>A0ABP8J0E0</accession>
<evidence type="ECO:0000313" key="2">
    <source>
        <dbReference type="EMBL" id="GAA4382441.1"/>
    </source>
</evidence>
<gene>
    <name evidence="2" type="ORF">GCM10023186_22770</name>
</gene>
<keyword evidence="1" id="KW-0732">Signal</keyword>
<dbReference type="Gene3D" id="2.130.10.130">
    <property type="entry name" value="Integrin alpha, N-terminal"/>
    <property type="match status" value="1"/>
</dbReference>
<dbReference type="PANTHER" id="PTHR46580:SF4">
    <property type="entry name" value="ATP_GTP-BINDING PROTEIN"/>
    <property type="match status" value="1"/>
</dbReference>
<evidence type="ECO:0000256" key="1">
    <source>
        <dbReference type="ARBA" id="ARBA00022729"/>
    </source>
</evidence>